<dbReference type="OrthoDB" id="422574at2759"/>
<reference evidence="5" key="1">
    <citation type="journal article" date="2017" name="Genome Biol.">
        <title>Comparative genomics reveals high biological diversity and specific adaptations in the industrially and medically important fungal genus Aspergillus.</title>
        <authorList>
            <person name="de Vries R.P."/>
            <person name="Riley R."/>
            <person name="Wiebenga A."/>
            <person name="Aguilar-Osorio G."/>
            <person name="Amillis S."/>
            <person name="Uchima C.A."/>
            <person name="Anderluh G."/>
            <person name="Asadollahi M."/>
            <person name="Askin M."/>
            <person name="Barry K."/>
            <person name="Battaglia E."/>
            <person name="Bayram O."/>
            <person name="Benocci T."/>
            <person name="Braus-Stromeyer S.A."/>
            <person name="Caldana C."/>
            <person name="Canovas D."/>
            <person name="Cerqueira G.C."/>
            <person name="Chen F."/>
            <person name="Chen W."/>
            <person name="Choi C."/>
            <person name="Clum A."/>
            <person name="Dos Santos R.A."/>
            <person name="Damasio A.R."/>
            <person name="Diallinas G."/>
            <person name="Emri T."/>
            <person name="Fekete E."/>
            <person name="Flipphi M."/>
            <person name="Freyberg S."/>
            <person name="Gallo A."/>
            <person name="Gournas C."/>
            <person name="Habgood R."/>
            <person name="Hainaut M."/>
            <person name="Harispe M.L."/>
            <person name="Henrissat B."/>
            <person name="Hilden K.S."/>
            <person name="Hope R."/>
            <person name="Hossain A."/>
            <person name="Karabika E."/>
            <person name="Karaffa L."/>
            <person name="Karanyi Z."/>
            <person name="Krasevec N."/>
            <person name="Kuo A."/>
            <person name="Kusch H."/>
            <person name="LaButti K."/>
            <person name="Lagendijk E.L."/>
            <person name="Lapidus A."/>
            <person name="Levasseur A."/>
            <person name="Lindquist E."/>
            <person name="Lipzen A."/>
            <person name="Logrieco A.F."/>
            <person name="MacCabe A."/>
            <person name="Maekelae M.R."/>
            <person name="Malavazi I."/>
            <person name="Melin P."/>
            <person name="Meyer V."/>
            <person name="Mielnichuk N."/>
            <person name="Miskei M."/>
            <person name="Molnar A.P."/>
            <person name="Mule G."/>
            <person name="Ngan C.Y."/>
            <person name="Orejas M."/>
            <person name="Orosz E."/>
            <person name="Ouedraogo J.P."/>
            <person name="Overkamp K.M."/>
            <person name="Park H.-S."/>
            <person name="Perrone G."/>
            <person name="Piumi F."/>
            <person name="Punt P.J."/>
            <person name="Ram A.F."/>
            <person name="Ramon A."/>
            <person name="Rauscher S."/>
            <person name="Record E."/>
            <person name="Riano-Pachon D.M."/>
            <person name="Robert V."/>
            <person name="Roehrig J."/>
            <person name="Ruller R."/>
            <person name="Salamov A."/>
            <person name="Salih N.S."/>
            <person name="Samson R.A."/>
            <person name="Sandor E."/>
            <person name="Sanguinetti M."/>
            <person name="Schuetze T."/>
            <person name="Sepcic K."/>
            <person name="Shelest E."/>
            <person name="Sherlock G."/>
            <person name="Sophianopoulou V."/>
            <person name="Squina F.M."/>
            <person name="Sun H."/>
            <person name="Susca A."/>
            <person name="Todd R.B."/>
            <person name="Tsang A."/>
            <person name="Unkles S.E."/>
            <person name="van de Wiele N."/>
            <person name="van Rossen-Uffink D."/>
            <person name="Oliveira J.V."/>
            <person name="Vesth T.C."/>
            <person name="Visser J."/>
            <person name="Yu J.-H."/>
            <person name="Zhou M."/>
            <person name="Andersen M.R."/>
            <person name="Archer D.B."/>
            <person name="Baker S.E."/>
            <person name="Benoit I."/>
            <person name="Brakhage A.A."/>
            <person name="Braus G.H."/>
            <person name="Fischer R."/>
            <person name="Frisvad J.C."/>
            <person name="Goldman G.H."/>
            <person name="Houbraken J."/>
            <person name="Oakley B."/>
            <person name="Pocsi I."/>
            <person name="Scazzocchio C."/>
            <person name="Seiboth B."/>
            <person name="vanKuyk P.A."/>
            <person name="Wortman J."/>
            <person name="Dyer P.S."/>
            <person name="Grigoriev I.V."/>
        </authorList>
    </citation>
    <scope>NUCLEOTIDE SEQUENCE [LARGE SCALE GENOMIC DNA]</scope>
    <source>
        <strain evidence="5">ITEM 5010</strain>
    </source>
</reference>
<evidence type="ECO:0000313" key="4">
    <source>
        <dbReference type="EMBL" id="OOF95007.1"/>
    </source>
</evidence>
<dbReference type="SUPFAM" id="SSF52833">
    <property type="entry name" value="Thioredoxin-like"/>
    <property type="match status" value="1"/>
</dbReference>
<dbReference type="EMBL" id="KV907501">
    <property type="protein sequence ID" value="OOF95007.1"/>
    <property type="molecule type" value="Genomic_DNA"/>
</dbReference>
<dbReference type="InterPro" id="IPR004045">
    <property type="entry name" value="Glutathione_S-Trfase_N"/>
</dbReference>
<sequence length="227" mass="25123">MPAPFTLYTHAGPGPNPIKITILLEYLGLEYTTIPLRFGEGPGSVKDPEFTSKVNPNGRVPALIDHTNDDLIVFESGAILQYLGEKYDPTGTLTGRTPTERAQINQWLSWQISGLGPYQGQLTWFVLFHEQTHGEKPSEGVITRYQREVERLRTVLDGHLAQAEGGYVALGRLTIADFAILPWLKGSVLVGDTLKPLGEYRALEGYVRRLEGMEAVKGGYERLGLTV</sequence>
<evidence type="ECO:0000256" key="1">
    <source>
        <dbReference type="ARBA" id="ARBA00007409"/>
    </source>
</evidence>
<dbReference type="STRING" id="602072.A0A1R3RKJ7"/>
<evidence type="ECO:0008006" key="6">
    <source>
        <dbReference type="Google" id="ProtNLM"/>
    </source>
</evidence>
<dbReference type="SUPFAM" id="SSF47616">
    <property type="entry name" value="GST C-terminal domain-like"/>
    <property type="match status" value="1"/>
</dbReference>
<dbReference type="AlphaFoldDB" id="A0A1R3RKJ7"/>
<dbReference type="CDD" id="cd03048">
    <property type="entry name" value="GST_N_Ure2p_like"/>
    <property type="match status" value="1"/>
</dbReference>
<dbReference type="PANTHER" id="PTHR44051">
    <property type="entry name" value="GLUTATHIONE S-TRANSFERASE-RELATED"/>
    <property type="match status" value="1"/>
</dbReference>
<dbReference type="SFLD" id="SFLDS00019">
    <property type="entry name" value="Glutathione_Transferase_(cytos"/>
    <property type="match status" value="1"/>
</dbReference>
<dbReference type="Gene3D" id="1.20.1050.130">
    <property type="match status" value="1"/>
</dbReference>
<dbReference type="PROSITE" id="PS50405">
    <property type="entry name" value="GST_CTER"/>
    <property type="match status" value="1"/>
</dbReference>
<dbReference type="Pfam" id="PF02798">
    <property type="entry name" value="GST_N"/>
    <property type="match status" value="1"/>
</dbReference>
<keyword evidence="5" id="KW-1185">Reference proteome</keyword>
<protein>
    <recommendedName>
        <fullName evidence="6">Glutathione S-transferase</fullName>
    </recommendedName>
</protein>
<evidence type="ECO:0000259" key="2">
    <source>
        <dbReference type="PROSITE" id="PS50404"/>
    </source>
</evidence>
<dbReference type="PROSITE" id="PS50404">
    <property type="entry name" value="GST_NTER"/>
    <property type="match status" value="1"/>
</dbReference>
<dbReference type="SFLD" id="SFLDG00358">
    <property type="entry name" value="Main_(cytGST)"/>
    <property type="match status" value="1"/>
</dbReference>
<dbReference type="VEuPathDB" id="FungiDB:ASPCADRAFT_6674"/>
<gene>
    <name evidence="4" type="ORF">ASPCADRAFT_6674</name>
</gene>
<comment type="similarity">
    <text evidence="1">Belongs to the GST superfamily.</text>
</comment>
<evidence type="ECO:0000313" key="5">
    <source>
        <dbReference type="Proteomes" id="UP000188318"/>
    </source>
</evidence>
<feature type="domain" description="GST N-terminal" evidence="2">
    <location>
        <begin position="4"/>
        <end position="91"/>
    </location>
</feature>
<feature type="domain" description="GST C-terminal" evidence="3">
    <location>
        <begin position="97"/>
        <end position="227"/>
    </location>
</feature>
<organism evidence="4 5">
    <name type="scientific">Aspergillus carbonarius (strain ITEM 5010)</name>
    <dbReference type="NCBI Taxonomy" id="602072"/>
    <lineage>
        <taxon>Eukaryota</taxon>
        <taxon>Fungi</taxon>
        <taxon>Dikarya</taxon>
        <taxon>Ascomycota</taxon>
        <taxon>Pezizomycotina</taxon>
        <taxon>Eurotiomycetes</taxon>
        <taxon>Eurotiomycetidae</taxon>
        <taxon>Eurotiales</taxon>
        <taxon>Aspergillaceae</taxon>
        <taxon>Aspergillus</taxon>
        <taxon>Aspergillus subgen. Circumdati</taxon>
    </lineage>
</organism>
<dbReference type="PANTHER" id="PTHR44051:SF14">
    <property type="entry name" value="GLUTATHIONE S-TRANSFERASE II"/>
    <property type="match status" value="1"/>
</dbReference>
<evidence type="ECO:0000259" key="3">
    <source>
        <dbReference type="PROSITE" id="PS50405"/>
    </source>
</evidence>
<dbReference type="Proteomes" id="UP000188318">
    <property type="component" value="Unassembled WGS sequence"/>
</dbReference>
<dbReference type="InterPro" id="IPR036249">
    <property type="entry name" value="Thioredoxin-like_sf"/>
</dbReference>
<proteinExistence type="inferred from homology"/>
<dbReference type="InterPro" id="IPR010987">
    <property type="entry name" value="Glutathione-S-Trfase_C-like"/>
</dbReference>
<name>A0A1R3RKJ7_ASPC5</name>
<dbReference type="OMA" id="KDPEYTS"/>
<accession>A0A1R3RKJ7</accession>
<dbReference type="InterPro" id="IPR040079">
    <property type="entry name" value="Glutathione_S-Trfase"/>
</dbReference>
<dbReference type="InterPro" id="IPR036282">
    <property type="entry name" value="Glutathione-S-Trfase_C_sf"/>
</dbReference>